<evidence type="ECO:0000256" key="1">
    <source>
        <dbReference type="ARBA" id="ARBA00010515"/>
    </source>
</evidence>
<dbReference type="InterPro" id="IPR029058">
    <property type="entry name" value="AB_hydrolase_fold"/>
</dbReference>
<evidence type="ECO:0000313" key="4">
    <source>
        <dbReference type="EMBL" id="RAI03693.1"/>
    </source>
</evidence>
<dbReference type="OrthoDB" id="9806180at2"/>
<sequence length="278" mass="28920">MDQRPTTLDDVRVRIGAHPVAGTPDARRVAFADLAGRQPQAERIRLGRTEALAIGEGPTLLWFHGGGFVFGSPESHAMMAMALAATGIRVILPRYRLAPEHAWPSMLDDAVEAATAAREDGPIVVGGVSAGGHLAIALARRHPYLAAGLAVLSPNTDRTGTDAARTAIAGDAMNDDETDAELATMALGNADRLDPDVSPAMADLSALPPTHVEVGGAEILLGDSLAFVEKATVDGVRVGLHLTPGLFHMAALWPDASVDARAQLGRLGAFTRITLTGA</sequence>
<accession>A0A8B2NWE7</accession>
<dbReference type="PANTHER" id="PTHR48081:SF30">
    <property type="entry name" value="ACETYL-HYDROLASE LIPR-RELATED"/>
    <property type="match status" value="1"/>
</dbReference>
<dbReference type="Proteomes" id="UP000249590">
    <property type="component" value="Unassembled WGS sequence"/>
</dbReference>
<dbReference type="EMBL" id="QHHQ01000001">
    <property type="protein sequence ID" value="RAI03693.1"/>
    <property type="molecule type" value="Genomic_DNA"/>
</dbReference>
<dbReference type="SUPFAM" id="SSF53474">
    <property type="entry name" value="alpha/beta-Hydrolases"/>
    <property type="match status" value="1"/>
</dbReference>
<gene>
    <name evidence="4" type="ORF">DLJ53_04200</name>
</gene>
<reference evidence="4 5" key="1">
    <citation type="submission" date="2018-05" db="EMBL/GenBank/DDBJ databases">
        <title>Acuticoccus sediminis sp. nov., isolated from deep-sea sediment of Indian Ocean.</title>
        <authorList>
            <person name="Liu X."/>
            <person name="Lai Q."/>
            <person name="Du Y."/>
            <person name="Sun F."/>
            <person name="Zhang X."/>
            <person name="Wang S."/>
            <person name="Shao Z."/>
        </authorList>
    </citation>
    <scope>NUCLEOTIDE SEQUENCE [LARGE SCALE GENOMIC DNA]</scope>
    <source>
        <strain evidence="4 5">PTG4-2</strain>
    </source>
</reference>
<comment type="caution">
    <text evidence="4">The sequence shown here is derived from an EMBL/GenBank/DDBJ whole genome shotgun (WGS) entry which is preliminary data.</text>
</comment>
<dbReference type="PROSITE" id="PS01173">
    <property type="entry name" value="LIPASE_GDXG_HIS"/>
    <property type="match status" value="1"/>
</dbReference>
<evidence type="ECO:0000256" key="2">
    <source>
        <dbReference type="ARBA" id="ARBA00022801"/>
    </source>
</evidence>
<dbReference type="InterPro" id="IPR002168">
    <property type="entry name" value="Lipase_GDXG_HIS_AS"/>
</dbReference>
<dbReference type="Gene3D" id="3.40.50.1820">
    <property type="entry name" value="alpha/beta hydrolase"/>
    <property type="match status" value="1"/>
</dbReference>
<dbReference type="InterPro" id="IPR013094">
    <property type="entry name" value="AB_hydrolase_3"/>
</dbReference>
<dbReference type="GO" id="GO:0004806">
    <property type="term" value="F:triacylglycerol lipase activity"/>
    <property type="evidence" value="ECO:0007669"/>
    <property type="project" value="TreeGrafter"/>
</dbReference>
<dbReference type="AlphaFoldDB" id="A0A8B2NWE7"/>
<evidence type="ECO:0000313" key="5">
    <source>
        <dbReference type="Proteomes" id="UP000249590"/>
    </source>
</evidence>
<dbReference type="InterPro" id="IPR050300">
    <property type="entry name" value="GDXG_lipolytic_enzyme"/>
</dbReference>
<proteinExistence type="inferred from homology"/>
<evidence type="ECO:0000259" key="3">
    <source>
        <dbReference type="Pfam" id="PF07859"/>
    </source>
</evidence>
<name>A0A8B2NWE7_9HYPH</name>
<dbReference type="Pfam" id="PF07859">
    <property type="entry name" value="Abhydrolase_3"/>
    <property type="match status" value="1"/>
</dbReference>
<keyword evidence="2 4" id="KW-0378">Hydrolase</keyword>
<organism evidence="4 5">
    <name type="scientific">Acuticoccus sediminis</name>
    <dbReference type="NCBI Taxonomy" id="2184697"/>
    <lineage>
        <taxon>Bacteria</taxon>
        <taxon>Pseudomonadati</taxon>
        <taxon>Pseudomonadota</taxon>
        <taxon>Alphaproteobacteria</taxon>
        <taxon>Hyphomicrobiales</taxon>
        <taxon>Amorphaceae</taxon>
        <taxon>Acuticoccus</taxon>
    </lineage>
</organism>
<keyword evidence="5" id="KW-1185">Reference proteome</keyword>
<dbReference type="RefSeq" id="WP_111342622.1">
    <property type="nucleotide sequence ID" value="NZ_QHHQ01000001.1"/>
</dbReference>
<feature type="domain" description="Alpha/beta hydrolase fold-3" evidence="3">
    <location>
        <begin position="60"/>
        <end position="249"/>
    </location>
</feature>
<dbReference type="PANTHER" id="PTHR48081">
    <property type="entry name" value="AB HYDROLASE SUPERFAMILY PROTEIN C4A8.06C"/>
    <property type="match status" value="1"/>
</dbReference>
<protein>
    <submittedName>
        <fullName evidence="4">Alpha/beta hydrolase</fullName>
    </submittedName>
</protein>
<comment type="similarity">
    <text evidence="1">Belongs to the 'GDXG' lipolytic enzyme family.</text>
</comment>